<sequence>MAPIRSILASRAVTTTLVFIACLGLFYITLNTGIDRTDVRETHGGMKPVRHNNPVFRGRPARTTKAIIDQSEKFYDRVLAQRKQWLKENNHGTSLFNPWNDLYWWWYFPASFNCPHDLQRVGPLSDGGKWVCGMSLYEDEPRANCVIYSFGVNTETRFEGEMLDRTNCEIWAYDASVQHMGPESQGRPKVHFKPYFVGDRDYVDESGYQWRTLKSLMTENGHDWIDILKVDIEGSEYKTFNSMMDDFGEVLPFSQLQIELHVKPEHTTFDDFMSWWQRLEGHGLRPFWAEVNLHTAVWYDKPWASEICLINLRGGVKNLLLQEYEH</sequence>
<proteinExistence type="predicted"/>
<evidence type="ECO:0000256" key="1">
    <source>
        <dbReference type="SAM" id="Phobius"/>
    </source>
</evidence>
<evidence type="ECO:0000259" key="2">
    <source>
        <dbReference type="Pfam" id="PF13383"/>
    </source>
</evidence>
<dbReference type="InterPro" id="IPR026913">
    <property type="entry name" value="METTL24"/>
</dbReference>
<keyword evidence="4" id="KW-1185">Reference proteome</keyword>
<dbReference type="OrthoDB" id="10006218at2759"/>
<dbReference type="Proteomes" id="UP000780801">
    <property type="component" value="Unassembled WGS sequence"/>
</dbReference>
<protein>
    <recommendedName>
        <fullName evidence="2">Methyltransferase domain-containing protein</fullName>
    </recommendedName>
</protein>
<dbReference type="PANTHER" id="PTHR32026">
    <property type="entry name" value="METHYLTRANSFERASE-LIKE PROTEIN 24"/>
    <property type="match status" value="1"/>
</dbReference>
<accession>A0A9P6K9U3</accession>
<evidence type="ECO:0000313" key="4">
    <source>
        <dbReference type="Proteomes" id="UP000780801"/>
    </source>
</evidence>
<dbReference type="EMBL" id="JAABOA010004712">
    <property type="protein sequence ID" value="KAF9577524.1"/>
    <property type="molecule type" value="Genomic_DNA"/>
</dbReference>
<feature type="transmembrane region" description="Helical" evidence="1">
    <location>
        <begin position="12"/>
        <end position="30"/>
    </location>
</feature>
<evidence type="ECO:0000313" key="3">
    <source>
        <dbReference type="EMBL" id="KAF9577524.1"/>
    </source>
</evidence>
<dbReference type="PROSITE" id="PS51257">
    <property type="entry name" value="PROKAR_LIPOPROTEIN"/>
    <property type="match status" value="1"/>
</dbReference>
<dbReference type="Pfam" id="PF13383">
    <property type="entry name" value="Methyltransf_22"/>
    <property type="match status" value="1"/>
</dbReference>
<dbReference type="SUPFAM" id="SSF53335">
    <property type="entry name" value="S-adenosyl-L-methionine-dependent methyltransferases"/>
    <property type="match status" value="1"/>
</dbReference>
<feature type="domain" description="Methyltransferase" evidence="2">
    <location>
        <begin position="98"/>
        <end position="295"/>
    </location>
</feature>
<keyword evidence="1" id="KW-0812">Transmembrane</keyword>
<organism evidence="3 4">
    <name type="scientific">Lunasporangiospora selenospora</name>
    <dbReference type="NCBI Taxonomy" id="979761"/>
    <lineage>
        <taxon>Eukaryota</taxon>
        <taxon>Fungi</taxon>
        <taxon>Fungi incertae sedis</taxon>
        <taxon>Mucoromycota</taxon>
        <taxon>Mortierellomycotina</taxon>
        <taxon>Mortierellomycetes</taxon>
        <taxon>Mortierellales</taxon>
        <taxon>Mortierellaceae</taxon>
        <taxon>Lunasporangiospora</taxon>
    </lineage>
</organism>
<keyword evidence="1" id="KW-1133">Transmembrane helix</keyword>
<gene>
    <name evidence="3" type="ORF">BGW38_007213</name>
</gene>
<dbReference type="InterPro" id="IPR029063">
    <property type="entry name" value="SAM-dependent_MTases_sf"/>
</dbReference>
<dbReference type="InterPro" id="IPR025714">
    <property type="entry name" value="Methyltranfer_dom"/>
</dbReference>
<reference evidence="3" key="1">
    <citation type="journal article" date="2020" name="Fungal Divers.">
        <title>Resolving the Mortierellaceae phylogeny through synthesis of multi-gene phylogenetics and phylogenomics.</title>
        <authorList>
            <person name="Vandepol N."/>
            <person name="Liber J."/>
            <person name="Desiro A."/>
            <person name="Na H."/>
            <person name="Kennedy M."/>
            <person name="Barry K."/>
            <person name="Grigoriev I.V."/>
            <person name="Miller A.N."/>
            <person name="O'Donnell K."/>
            <person name="Stajich J.E."/>
            <person name="Bonito G."/>
        </authorList>
    </citation>
    <scope>NUCLEOTIDE SEQUENCE</scope>
    <source>
        <strain evidence="3">KOD1015</strain>
    </source>
</reference>
<name>A0A9P6K9U3_9FUNG</name>
<keyword evidence="1" id="KW-0472">Membrane</keyword>
<comment type="caution">
    <text evidence="3">The sequence shown here is derived from an EMBL/GenBank/DDBJ whole genome shotgun (WGS) entry which is preliminary data.</text>
</comment>
<dbReference type="AlphaFoldDB" id="A0A9P6K9U3"/>
<dbReference type="PANTHER" id="PTHR32026:SF10">
    <property type="entry name" value="METHYLTRANSFERASE-LIKE PROTEIN 24-RELATED"/>
    <property type="match status" value="1"/>
</dbReference>